<evidence type="ECO:0000313" key="2">
    <source>
        <dbReference type="Proteomes" id="UP000829447"/>
    </source>
</evidence>
<dbReference type="Proteomes" id="UP000829447">
    <property type="component" value="Linkage Group LG3"/>
</dbReference>
<gene>
    <name evidence="1" type="ORF">PGIGA_G00191070</name>
</gene>
<accession>A0ACC5WCQ7</accession>
<reference evidence="1 2" key="1">
    <citation type="journal article" date="2022" name="bioRxiv">
        <title>An ancient truncated duplication of the anti-Mullerian hormone receptor type 2 gene is a potential conserved master sex determinant in the Pangasiidae catfish family.</title>
        <authorList>
            <person name="Wen M."/>
            <person name="Pan Q."/>
            <person name="Jouanno E."/>
            <person name="Montfort J."/>
            <person name="Zahm M."/>
            <person name="Cabau C."/>
            <person name="Klopp C."/>
            <person name="Iampietro C."/>
            <person name="Roques C."/>
            <person name="Bouchez O."/>
            <person name="Castinel A."/>
            <person name="Donnadieu C."/>
            <person name="Parrinello H."/>
            <person name="Poncet C."/>
            <person name="Belmonte E."/>
            <person name="Gautier V."/>
            <person name="Avarre J.-C."/>
            <person name="Dugue R."/>
            <person name="Gustiano R."/>
            <person name="Ha T.T.T."/>
            <person name="Campet M."/>
            <person name="Sriphairoj K."/>
            <person name="Ribolli J."/>
            <person name="de Almeida F.L."/>
            <person name="Desvignes T."/>
            <person name="Postlethwait J.H."/>
            <person name="Bucao C.F."/>
            <person name="Robinson-Rechavi M."/>
            <person name="Bobe J."/>
            <person name="Herpin A."/>
            <person name="Guiguen Y."/>
        </authorList>
    </citation>
    <scope>NUCLEOTIDE SEQUENCE [LARGE SCALE GENOMIC DNA]</scope>
    <source>
        <strain evidence="1">YG-Dec2019</strain>
    </source>
</reference>
<evidence type="ECO:0000313" key="1">
    <source>
        <dbReference type="EMBL" id="MCI4376666.1"/>
    </source>
</evidence>
<protein>
    <submittedName>
        <fullName evidence="1">Uncharacterized protein</fullName>
    </submittedName>
</protein>
<name>A0ACC5WCQ7_PANGG</name>
<organism evidence="1 2">
    <name type="scientific">Pangasianodon gigas</name>
    <name type="common">Mekong giant catfish</name>
    <name type="synonym">Pangasius gigas</name>
    <dbReference type="NCBI Taxonomy" id="30993"/>
    <lineage>
        <taxon>Eukaryota</taxon>
        <taxon>Metazoa</taxon>
        <taxon>Chordata</taxon>
        <taxon>Craniata</taxon>
        <taxon>Vertebrata</taxon>
        <taxon>Euteleostomi</taxon>
        <taxon>Actinopterygii</taxon>
        <taxon>Neopterygii</taxon>
        <taxon>Teleostei</taxon>
        <taxon>Ostariophysi</taxon>
        <taxon>Siluriformes</taxon>
        <taxon>Pangasiidae</taxon>
        <taxon>Pangasianodon</taxon>
    </lineage>
</organism>
<comment type="caution">
    <text evidence="1">The sequence shown here is derived from an EMBL/GenBank/DDBJ whole genome shotgun (WGS) entry which is preliminary data.</text>
</comment>
<proteinExistence type="predicted"/>
<keyword evidence="2" id="KW-1185">Reference proteome</keyword>
<dbReference type="EMBL" id="CM040456">
    <property type="protein sequence ID" value="MCI4376666.1"/>
    <property type="molecule type" value="Genomic_DNA"/>
</dbReference>
<sequence>MTAAQCVFIVVVHLSFNVWQREKKPSLPVADSDSSQCEKRERMRESQAANLDGSGSDEDSQSVSEGDHDPPSSEPESPSSSSGPVEPDDIFQCEAEGSVQSSKNYSGPLGPNGQNHVTQHASLLKKT</sequence>